<reference evidence="2 3" key="1">
    <citation type="submission" date="2016-10" db="EMBL/GenBank/DDBJ databases">
        <authorList>
            <person name="de Groot N.N."/>
        </authorList>
    </citation>
    <scope>NUCLEOTIDE SEQUENCE [LARGE SCALE GENOMIC DNA]</scope>
    <source>
        <strain evidence="2 3">SLAS-1</strain>
    </source>
</reference>
<evidence type="ECO:0000313" key="3">
    <source>
        <dbReference type="Proteomes" id="UP000199476"/>
    </source>
</evidence>
<feature type="domain" description="DICT" evidence="1">
    <location>
        <begin position="42"/>
        <end position="138"/>
    </location>
</feature>
<dbReference type="Pfam" id="PF10069">
    <property type="entry name" value="DICT"/>
    <property type="match status" value="1"/>
</dbReference>
<accession>A0A1G9SJI8</accession>
<dbReference type="InterPro" id="IPR019278">
    <property type="entry name" value="DICT_dom"/>
</dbReference>
<proteinExistence type="predicted"/>
<dbReference type="RefSeq" id="WP_089761935.1">
    <property type="nucleotide sequence ID" value="NZ_FNGO01000029.1"/>
</dbReference>
<evidence type="ECO:0000313" key="2">
    <source>
        <dbReference type="EMBL" id="SDM35656.1"/>
    </source>
</evidence>
<gene>
    <name evidence="2" type="ORF">SAMN04488692_12921</name>
</gene>
<dbReference type="OrthoDB" id="2963498at2"/>
<dbReference type="STRING" id="321763.SAMN04488692_12921"/>
<organism evidence="2 3">
    <name type="scientific">Halarsenatibacter silvermanii</name>
    <dbReference type="NCBI Taxonomy" id="321763"/>
    <lineage>
        <taxon>Bacteria</taxon>
        <taxon>Bacillati</taxon>
        <taxon>Bacillota</taxon>
        <taxon>Clostridia</taxon>
        <taxon>Halanaerobiales</taxon>
        <taxon>Halarsenatibacteraceae</taxon>
        <taxon>Halarsenatibacter</taxon>
    </lineage>
</organism>
<name>A0A1G9SJI8_9FIRM</name>
<keyword evidence="3" id="KW-1185">Reference proteome</keyword>
<dbReference type="EMBL" id="FNGO01000029">
    <property type="protein sequence ID" value="SDM35656.1"/>
    <property type="molecule type" value="Genomic_DNA"/>
</dbReference>
<protein>
    <submittedName>
        <fullName evidence="2">Diguanylate Cyclase and Two-component system sensory domain-containing protein</fullName>
    </submittedName>
</protein>
<sequence length="180" mass="20534">MSEVSIYESIFGAVDGEVEDLGGEADEDKLNSMSLKFESRVSNLEDMCYIMEKVLLKEPSDAVVYAGFQKVSRARAIWDRYLDIADNVEQIYLFGEKDDDLPGHENIEFVYLPEKHPLVREWFLVIDKNIGSNMMVAYDQDGFGVEDLKEDRNFRGAKTSHPDHIDEASDLLDEVIEDLA</sequence>
<dbReference type="AlphaFoldDB" id="A0A1G9SJI8"/>
<evidence type="ECO:0000259" key="1">
    <source>
        <dbReference type="Pfam" id="PF10069"/>
    </source>
</evidence>
<dbReference type="Proteomes" id="UP000199476">
    <property type="component" value="Unassembled WGS sequence"/>
</dbReference>